<reference evidence="3 4" key="1">
    <citation type="submission" date="2016-07" db="EMBL/GenBank/DDBJ databases">
        <title>Pervasive Adenine N6-methylation of Active Genes in Fungi.</title>
        <authorList>
            <consortium name="DOE Joint Genome Institute"/>
            <person name="Mondo S.J."/>
            <person name="Dannebaum R.O."/>
            <person name="Kuo R.C."/>
            <person name="Labutti K."/>
            <person name="Haridas S."/>
            <person name="Kuo A."/>
            <person name="Salamov A."/>
            <person name="Ahrendt S.R."/>
            <person name="Lipzen A."/>
            <person name="Sullivan W."/>
            <person name="Andreopoulos W.B."/>
            <person name="Clum A."/>
            <person name="Lindquist E."/>
            <person name="Daum C."/>
            <person name="Ramamoorthy G.K."/>
            <person name="Gryganskyi A."/>
            <person name="Culley D."/>
            <person name="Magnuson J.K."/>
            <person name="James T.Y."/>
            <person name="O'Malley M.A."/>
            <person name="Stajich J.E."/>
            <person name="Spatafora J.W."/>
            <person name="Visel A."/>
            <person name="Grigoriev I.V."/>
        </authorList>
    </citation>
    <scope>NUCLEOTIDE SEQUENCE [LARGE SCALE GENOMIC DNA]</scope>
    <source>
        <strain evidence="3 4">62-1032</strain>
    </source>
</reference>
<evidence type="ECO:0000313" key="3">
    <source>
        <dbReference type="EMBL" id="ORY40560.1"/>
    </source>
</evidence>
<comment type="caution">
    <text evidence="3">The sequence shown here is derived from an EMBL/GenBank/DDBJ whole genome shotgun (WGS) entry which is preliminary data.</text>
</comment>
<protein>
    <submittedName>
        <fullName evidence="3">Uncharacterized protein</fullName>
    </submittedName>
</protein>
<organism evidence="3 4">
    <name type="scientific">Leucosporidium creatinivorum</name>
    <dbReference type="NCBI Taxonomy" id="106004"/>
    <lineage>
        <taxon>Eukaryota</taxon>
        <taxon>Fungi</taxon>
        <taxon>Dikarya</taxon>
        <taxon>Basidiomycota</taxon>
        <taxon>Pucciniomycotina</taxon>
        <taxon>Microbotryomycetes</taxon>
        <taxon>Leucosporidiales</taxon>
        <taxon>Leucosporidium</taxon>
    </lineage>
</organism>
<feature type="non-terminal residue" evidence="3">
    <location>
        <position position="158"/>
    </location>
</feature>
<sequence length="158" mass="16879">MAYNNQQGGYGYSDYPSNSYQQSYSQQQAAHDPFNDTSYPSASNPSLYPPRPYQNDYAHQSTDSFEDGDVPIRSATAGGAGYGAAAIVREKDNPYSAQYSKGGSKKWWWIGGIVLLLVIAGGVGAGIGVWKSKDNSSDSSSSSSNSTSSASNKVQYID</sequence>
<feature type="region of interest" description="Disordered" evidence="1">
    <location>
        <begin position="1"/>
        <end position="73"/>
    </location>
</feature>
<feature type="transmembrane region" description="Helical" evidence="2">
    <location>
        <begin position="107"/>
        <end position="130"/>
    </location>
</feature>
<gene>
    <name evidence="3" type="ORF">BCR35DRAFT_336492</name>
</gene>
<feature type="compositionally biased region" description="Low complexity" evidence="1">
    <location>
        <begin position="137"/>
        <end position="158"/>
    </location>
</feature>
<feature type="compositionally biased region" description="Low complexity" evidence="1">
    <location>
        <begin position="12"/>
        <end position="28"/>
    </location>
</feature>
<dbReference type="EMBL" id="MCGR01000141">
    <property type="protein sequence ID" value="ORY40560.1"/>
    <property type="molecule type" value="Genomic_DNA"/>
</dbReference>
<dbReference type="STRING" id="106004.A0A1Y2C0L5"/>
<keyword evidence="4" id="KW-1185">Reference proteome</keyword>
<proteinExistence type="predicted"/>
<feature type="region of interest" description="Disordered" evidence="1">
    <location>
        <begin position="132"/>
        <end position="158"/>
    </location>
</feature>
<keyword evidence="2" id="KW-0812">Transmembrane</keyword>
<name>A0A1Y2C0L5_9BASI</name>
<dbReference type="InParanoid" id="A0A1Y2C0L5"/>
<dbReference type="Proteomes" id="UP000193467">
    <property type="component" value="Unassembled WGS sequence"/>
</dbReference>
<evidence type="ECO:0000256" key="1">
    <source>
        <dbReference type="SAM" id="MobiDB-lite"/>
    </source>
</evidence>
<dbReference type="AlphaFoldDB" id="A0A1Y2C0L5"/>
<evidence type="ECO:0000313" key="4">
    <source>
        <dbReference type="Proteomes" id="UP000193467"/>
    </source>
</evidence>
<feature type="compositionally biased region" description="Polar residues" evidence="1">
    <location>
        <begin position="35"/>
        <end position="46"/>
    </location>
</feature>
<accession>A0A1Y2C0L5</accession>
<keyword evidence="2" id="KW-1133">Transmembrane helix</keyword>
<keyword evidence="2" id="KW-0472">Membrane</keyword>
<evidence type="ECO:0000256" key="2">
    <source>
        <dbReference type="SAM" id="Phobius"/>
    </source>
</evidence>